<protein>
    <recommendedName>
        <fullName evidence="9">Amino acid/polyamine/organocation transporter, APC superfamily</fullName>
    </recommendedName>
</protein>
<feature type="transmembrane region" description="Helical" evidence="6">
    <location>
        <begin position="253"/>
        <end position="272"/>
    </location>
</feature>
<dbReference type="InterPro" id="IPR050367">
    <property type="entry name" value="APC_superfamily"/>
</dbReference>
<dbReference type="eggNOG" id="arCOG03462">
    <property type="taxonomic scope" value="Archaea"/>
</dbReference>
<evidence type="ECO:0000256" key="6">
    <source>
        <dbReference type="SAM" id="Phobius"/>
    </source>
</evidence>
<dbReference type="PANTHER" id="PTHR42770:SF7">
    <property type="entry name" value="MEMBRANE PROTEIN"/>
    <property type="match status" value="1"/>
</dbReference>
<dbReference type="STRING" id="765177.Desmu_0547"/>
<dbReference type="PANTHER" id="PTHR42770">
    <property type="entry name" value="AMINO ACID TRANSPORTER-RELATED"/>
    <property type="match status" value="1"/>
</dbReference>
<dbReference type="GeneID" id="10153240"/>
<evidence type="ECO:0000256" key="3">
    <source>
        <dbReference type="ARBA" id="ARBA00022692"/>
    </source>
</evidence>
<keyword evidence="8" id="KW-1185">Reference proteome</keyword>
<reference evidence="8" key="1">
    <citation type="submission" date="2010-11" db="EMBL/GenBank/DDBJ databases">
        <title>The complete genome of Desulfurococcus mucosus DSM 2162.</title>
        <authorList>
            <consortium name="US DOE Joint Genome Institute (JGI-PGF)"/>
            <person name="Lucas S."/>
            <person name="Copeland A."/>
            <person name="Lapidus A."/>
            <person name="Bruce D."/>
            <person name="Goodwin L."/>
            <person name="Pitluck S."/>
            <person name="Kyrpides N."/>
            <person name="Mavromatis K."/>
            <person name="Pagani I."/>
            <person name="Ivanova N."/>
            <person name="Ovchinnikova G."/>
            <person name="Chertkov O."/>
            <person name="Held B."/>
            <person name="Brettin T."/>
            <person name="Detter J.C."/>
            <person name="Tapia R."/>
            <person name="Han C."/>
            <person name="Land M."/>
            <person name="Hauser L."/>
            <person name="Markowitz V."/>
            <person name="Cheng J.-F."/>
            <person name="Hugenholtz P."/>
            <person name="Woyke T."/>
            <person name="Wu D."/>
            <person name="Wirth R."/>
            <person name="Bilek Y."/>
            <person name="Hader T."/>
            <person name="Klenk H.-P."/>
            <person name="Eisen J.A."/>
        </authorList>
    </citation>
    <scope>NUCLEOTIDE SEQUENCE [LARGE SCALE GENOMIC DNA]</scope>
    <source>
        <strain evidence="8">ATCC 35584 / DSM 2162 / JCM 9187 / O7/1</strain>
    </source>
</reference>
<dbReference type="GO" id="GO:0005886">
    <property type="term" value="C:plasma membrane"/>
    <property type="evidence" value="ECO:0007669"/>
    <property type="project" value="UniProtKB-SubCell"/>
</dbReference>
<feature type="transmembrane region" description="Helical" evidence="6">
    <location>
        <begin position="435"/>
        <end position="459"/>
    </location>
</feature>
<dbReference type="OrthoDB" id="43026at2157"/>
<evidence type="ECO:0000256" key="1">
    <source>
        <dbReference type="ARBA" id="ARBA00004651"/>
    </source>
</evidence>
<feature type="transmembrane region" description="Helical" evidence="6">
    <location>
        <begin position="352"/>
        <end position="381"/>
    </location>
</feature>
<keyword evidence="4 6" id="KW-1133">Transmembrane helix</keyword>
<dbReference type="AlphaFoldDB" id="E8R8N1"/>
<reference evidence="7 8" key="2">
    <citation type="journal article" date="2011" name="Stand. Genomic Sci.">
        <title>Complete genome sequence of Desulfurococcus mucosus type strain (O7/1).</title>
        <authorList>
            <person name="Wirth R."/>
            <person name="Chertkov O."/>
            <person name="Held B."/>
            <person name="Lapidus A."/>
            <person name="Nolan M."/>
            <person name="Lucas S."/>
            <person name="Hammon N."/>
            <person name="Deshpande S."/>
            <person name="Cheng J.F."/>
            <person name="Tapia R."/>
            <person name="Han C."/>
            <person name="Goodwin L."/>
            <person name="Pitluck S."/>
            <person name="Liolios K."/>
            <person name="Ioanna P."/>
            <person name="Ivanova N."/>
            <person name="Mavromatis K."/>
            <person name="Mikhailova N."/>
            <person name="Pati A."/>
            <person name="Chen A."/>
            <person name="Palaniappan K."/>
            <person name="Land M."/>
            <person name="Hauser L."/>
            <person name="Chang Y.J."/>
            <person name="Jeffries C.D."/>
            <person name="Bilek Y."/>
            <person name="Hader T."/>
            <person name="Rohde M."/>
            <person name="Spring S."/>
            <person name="Sikorski J."/>
            <person name="Goker M."/>
            <person name="Woyke T."/>
            <person name="Bristow J."/>
            <person name="Eisen J.A."/>
            <person name="Markowitz V."/>
            <person name="Hugenholtz P."/>
            <person name="Kyrpides N.C."/>
            <person name="Klenk H.P."/>
        </authorList>
    </citation>
    <scope>NUCLEOTIDE SEQUENCE [LARGE SCALE GENOMIC DNA]</scope>
    <source>
        <strain evidence="8">ATCC 35584 / DSM 2162 / JCM 9187 / O7/1</strain>
    </source>
</reference>
<name>E8R8N1_DESM0</name>
<feature type="transmembrane region" description="Helical" evidence="6">
    <location>
        <begin position="183"/>
        <end position="202"/>
    </location>
</feature>
<evidence type="ECO:0000256" key="4">
    <source>
        <dbReference type="ARBA" id="ARBA00022989"/>
    </source>
</evidence>
<feature type="transmembrane region" description="Helical" evidence="6">
    <location>
        <begin position="502"/>
        <end position="520"/>
    </location>
</feature>
<feature type="transmembrane region" description="Helical" evidence="6">
    <location>
        <begin position="53"/>
        <end position="76"/>
    </location>
</feature>
<dbReference type="GO" id="GO:0022857">
    <property type="term" value="F:transmembrane transporter activity"/>
    <property type="evidence" value="ECO:0007669"/>
    <property type="project" value="InterPro"/>
</dbReference>
<evidence type="ECO:0000256" key="5">
    <source>
        <dbReference type="ARBA" id="ARBA00023136"/>
    </source>
</evidence>
<dbReference type="Proteomes" id="UP000001068">
    <property type="component" value="Chromosome"/>
</dbReference>
<dbReference type="PIRSF" id="PIRSF006060">
    <property type="entry name" value="AA_transporter"/>
    <property type="match status" value="1"/>
</dbReference>
<dbReference type="KEGG" id="dmu:Desmu_0547"/>
<sequence length="539" mass="58569">MSEEVVFTRRASGLVRELSWIDIALWSIATPAASGMTYYAVKALGYPDTYGGNIALAFIVAGIIFLPLTIAFYLIVASFPRSNSMYVVVSRTLHPVLGYLPFWYYIVGGGGAMCAGFIMYIGLKAFSGPLTVAGIATGSKGLLDAANAMVDPVIQLIVAVVLVFILWLLNLGGMKVIKWTMRIGTVIPLVVTLATLIALASLGPGAGTKAFDAVYGEGASSKIISAALDEKTAGSYGISALTPNSLFTGTYGMLFWTLWAWTGLEVTTFVGSEVKDPSRSYLRGLLIGYIAVMLLYVFNAMVLPYVFGYDFLAAYAYLKSEHPEVLESILPGKPLPDPSVPFYVSIAFPNPWLSIVVGLAYFLWYLNTAIPVWVAAVRGFFSMSFDRALPEKMASVSPRFAAPTWANHVTALIGVLGAVVTYYESLGSELATALISWLDFSLFIFVWPVGLALALMPWWRPDIFERTVFKSKIVTSVIGIIVFAIGWWLMLYTSYPEPTVQMLNILAGTIGIAIYVAMMARNRARGIDPSKIYGQIPPA</sequence>
<dbReference type="HOGENOM" id="CLU_034270_0_0_2"/>
<evidence type="ECO:0000256" key="2">
    <source>
        <dbReference type="ARBA" id="ARBA00022475"/>
    </source>
</evidence>
<dbReference type="RefSeq" id="WP_013562079.1">
    <property type="nucleotide sequence ID" value="NC_014961.1"/>
</dbReference>
<evidence type="ECO:0008006" key="9">
    <source>
        <dbReference type="Google" id="ProtNLM"/>
    </source>
</evidence>
<feature type="transmembrane region" description="Helical" evidence="6">
    <location>
        <begin position="96"/>
        <end position="121"/>
    </location>
</feature>
<keyword evidence="5 6" id="KW-0472">Membrane</keyword>
<comment type="subcellular location">
    <subcellularLocation>
        <location evidence="1">Cell membrane</location>
        <topology evidence="1">Multi-pass membrane protein</topology>
    </subcellularLocation>
</comment>
<feature type="transmembrane region" description="Helical" evidence="6">
    <location>
        <begin position="153"/>
        <end position="171"/>
    </location>
</feature>
<feature type="transmembrane region" description="Helical" evidence="6">
    <location>
        <begin position="20"/>
        <end position="41"/>
    </location>
</feature>
<dbReference type="InterPro" id="IPR002293">
    <property type="entry name" value="AA/rel_permease1"/>
</dbReference>
<evidence type="ECO:0000313" key="8">
    <source>
        <dbReference type="Proteomes" id="UP000001068"/>
    </source>
</evidence>
<dbReference type="Gene3D" id="1.20.1740.10">
    <property type="entry name" value="Amino acid/polyamine transporter I"/>
    <property type="match status" value="1"/>
</dbReference>
<feature type="transmembrane region" description="Helical" evidence="6">
    <location>
        <begin position="402"/>
        <end position="423"/>
    </location>
</feature>
<dbReference type="Pfam" id="PF13520">
    <property type="entry name" value="AA_permease_2"/>
    <property type="match status" value="1"/>
</dbReference>
<dbReference type="EMBL" id="CP002363">
    <property type="protein sequence ID" value="ADV64857.1"/>
    <property type="molecule type" value="Genomic_DNA"/>
</dbReference>
<keyword evidence="3 6" id="KW-0812">Transmembrane</keyword>
<evidence type="ECO:0000313" key="7">
    <source>
        <dbReference type="EMBL" id="ADV64857.1"/>
    </source>
</evidence>
<gene>
    <name evidence="7" type="ordered locus">Desmu_0547</name>
</gene>
<keyword evidence="2" id="KW-1003">Cell membrane</keyword>
<organism evidence="7 8">
    <name type="scientific">Desulfurococcus mucosus (strain ATCC 35584 / DSM 2162 / JCM 9187 / O7/1)</name>
    <dbReference type="NCBI Taxonomy" id="765177"/>
    <lineage>
        <taxon>Archaea</taxon>
        <taxon>Thermoproteota</taxon>
        <taxon>Thermoprotei</taxon>
        <taxon>Desulfurococcales</taxon>
        <taxon>Desulfurococcaceae</taxon>
        <taxon>Desulfurococcus</taxon>
    </lineage>
</organism>
<accession>E8R8N1</accession>
<feature type="transmembrane region" description="Helical" evidence="6">
    <location>
        <begin position="471"/>
        <end position="490"/>
    </location>
</feature>
<feature type="transmembrane region" description="Helical" evidence="6">
    <location>
        <begin position="284"/>
        <end position="307"/>
    </location>
</feature>
<proteinExistence type="predicted"/>